<name>A0A7U2F4K2_PHANO</name>
<dbReference type="Proteomes" id="UP000663193">
    <property type="component" value="Chromosome 6"/>
</dbReference>
<dbReference type="EMBL" id="CP069028">
    <property type="protein sequence ID" value="QRC96515.1"/>
    <property type="molecule type" value="Genomic_DNA"/>
</dbReference>
<proteinExistence type="predicted"/>
<reference evidence="2" key="1">
    <citation type="journal article" date="2021" name="BMC Genomics">
        <title>Chromosome-level genome assembly and manually-curated proteome of model necrotroph Parastagonospora nodorum Sn15 reveals a genome-wide trove of candidate effector homologs, and redundancy of virulence-related functions within an accessory chromosome.</title>
        <authorList>
            <person name="Bertazzoni S."/>
            <person name="Jones D.A.B."/>
            <person name="Phan H.T."/>
            <person name="Tan K.-C."/>
            <person name="Hane J.K."/>
        </authorList>
    </citation>
    <scope>NUCLEOTIDE SEQUENCE [LARGE SCALE GENOMIC DNA]</scope>
    <source>
        <strain evidence="2">SN15 / ATCC MYA-4574 / FGSC 10173)</strain>
    </source>
</reference>
<protein>
    <submittedName>
        <fullName evidence="1">Uncharacterized protein</fullName>
    </submittedName>
</protein>
<evidence type="ECO:0000313" key="1">
    <source>
        <dbReference type="EMBL" id="QRC96515.1"/>
    </source>
</evidence>
<evidence type="ECO:0000313" key="2">
    <source>
        <dbReference type="Proteomes" id="UP000663193"/>
    </source>
</evidence>
<accession>A0A7U2F4K2</accession>
<dbReference type="AlphaFoldDB" id="A0A7U2F4K2"/>
<gene>
    <name evidence="1" type="ORF">JI435_433820</name>
</gene>
<sequence>MAKRVNIHQLRAACASLEVQFPWEFGDEVEDYSDAHSKLELARQLEDELNDPEGEWMTLSAKISMQKRSSAWIRMIADSAYKAGRIAGEESADNTDYLYWTAILGPQHHLRKAYDTLANTHRQCAATEKTHAESLQECEAAHEQCSSIISTLQDEVAQLGATAKEHNACNGRIELLSEQLRRSDIIVKRHSACSGEMDVLTNNARDVEKKHKKCVENIASLTLKLGKADIIAKKHDGCRESIDTLNYKVRDLELIAEEHKKCAGKTKSLTEDLEQASKVAEKHKDCESKLKASEQRSVDHQDYMQAISDLKARIQQLESPKKTAQQISQGNDRPDVNNDKARIEVLEQQLAKIEADFKDICVLIAIIYESHVHRHSSSITESYRELARRLRTWTCADMKPHSLKGDRKATFMDFVREVVVGLDILTKKYHNTIDEIDKATVAVGELKDDIEALTTERDSWRVDCMELLEKAQLAQKSHDAKERALAQQLTDQDLLIAELQLLLAEAGLDLAE</sequence>
<keyword evidence="2" id="KW-1185">Reference proteome</keyword>
<organism evidence="1 2">
    <name type="scientific">Phaeosphaeria nodorum (strain SN15 / ATCC MYA-4574 / FGSC 10173)</name>
    <name type="common">Glume blotch fungus</name>
    <name type="synonym">Parastagonospora nodorum</name>
    <dbReference type="NCBI Taxonomy" id="321614"/>
    <lineage>
        <taxon>Eukaryota</taxon>
        <taxon>Fungi</taxon>
        <taxon>Dikarya</taxon>
        <taxon>Ascomycota</taxon>
        <taxon>Pezizomycotina</taxon>
        <taxon>Dothideomycetes</taxon>
        <taxon>Pleosporomycetidae</taxon>
        <taxon>Pleosporales</taxon>
        <taxon>Pleosporineae</taxon>
        <taxon>Phaeosphaeriaceae</taxon>
        <taxon>Parastagonospora</taxon>
    </lineage>
</organism>
<dbReference type="VEuPathDB" id="FungiDB:JI435_433820"/>